<dbReference type="PATRIC" id="fig|271065.3.peg.2833"/>
<dbReference type="Proteomes" id="UP000008315">
    <property type="component" value="Chromosome"/>
</dbReference>
<dbReference type="Gene3D" id="2.40.10.10">
    <property type="entry name" value="Trypsin-like serine proteases"/>
    <property type="match status" value="2"/>
</dbReference>
<keyword evidence="1" id="KW-0472">Membrane</keyword>
<keyword evidence="1" id="KW-1133">Transmembrane helix</keyword>
<dbReference type="AlphaFoldDB" id="G4SZJ1"/>
<dbReference type="Pfam" id="PF13365">
    <property type="entry name" value="Trypsin_2"/>
    <property type="match status" value="1"/>
</dbReference>
<dbReference type="HOGENOM" id="CLU_089567_0_0_6"/>
<keyword evidence="3" id="KW-1185">Reference proteome</keyword>
<evidence type="ECO:0000256" key="1">
    <source>
        <dbReference type="SAM" id="Phobius"/>
    </source>
</evidence>
<dbReference type="EMBL" id="FO082060">
    <property type="protein sequence ID" value="CCE24432.1"/>
    <property type="molecule type" value="Genomic_DNA"/>
</dbReference>
<dbReference type="PANTHER" id="PTHR43019">
    <property type="entry name" value="SERINE ENDOPROTEASE DEGS"/>
    <property type="match status" value="1"/>
</dbReference>
<evidence type="ECO:0000313" key="2">
    <source>
        <dbReference type="EMBL" id="CCE24432.1"/>
    </source>
</evidence>
<proteinExistence type="predicted"/>
<dbReference type="SUPFAM" id="SSF50494">
    <property type="entry name" value="Trypsin-like serine proteases"/>
    <property type="match status" value="1"/>
</dbReference>
<accession>G4SZJ1</accession>
<keyword evidence="1" id="KW-0812">Transmembrane</keyword>
<dbReference type="InterPro" id="IPR009003">
    <property type="entry name" value="Peptidase_S1_PA"/>
</dbReference>
<dbReference type="KEGG" id="mah:MEALZ_2760"/>
<gene>
    <name evidence="2" type="ordered locus">MEALZ_2760</name>
</gene>
<protein>
    <submittedName>
        <fullName evidence="2">Peptidase S1 and S6, chymotrypsin/Hap</fullName>
    </submittedName>
</protein>
<feature type="transmembrane region" description="Helical" evidence="1">
    <location>
        <begin position="24"/>
        <end position="45"/>
    </location>
</feature>
<organism evidence="2 3">
    <name type="scientific">Methylotuvimicrobium alcaliphilum (strain DSM 19304 / NCIMB 14124 / VKM B-2133 / 20Z)</name>
    <name type="common">Methylomicrobium alcaliphilum</name>
    <dbReference type="NCBI Taxonomy" id="1091494"/>
    <lineage>
        <taxon>Bacteria</taxon>
        <taxon>Pseudomonadati</taxon>
        <taxon>Pseudomonadota</taxon>
        <taxon>Gammaproteobacteria</taxon>
        <taxon>Methylococcales</taxon>
        <taxon>Methylococcaceae</taxon>
        <taxon>Methylotuvimicrobium</taxon>
    </lineage>
</organism>
<evidence type="ECO:0000313" key="3">
    <source>
        <dbReference type="Proteomes" id="UP000008315"/>
    </source>
</evidence>
<dbReference type="STRING" id="1091494.MEALZ_2760"/>
<sequence length="281" mass="30811">MGENDKLDIEWNWRIDLNSRRRNYGFFGVVVAVFFGVMCSASSFASDSLPATIERIKPGIVVVGTFQRTRSPRGLFLGTGFAIGDGSLVVTNAHVVAKQLDEGHLESLAVFIRRGGKDQMVQARQVATDPEHDLAILKLSGNARLPPMRLGDSSKVKEGELYAFTGYPIGMVLGLFPVTHRGIVSAITPMAIPVIQSRQLNTKMLKRLRNPYDVFQLDATAYPGNSGSPLYDPESGEVVGIINKVFVKESKEQVLSQPSGITYAIPVVYLRQLMGKVKGER</sequence>
<dbReference type="InterPro" id="IPR043504">
    <property type="entry name" value="Peptidase_S1_PA_chymotrypsin"/>
</dbReference>
<reference evidence="3" key="1">
    <citation type="journal article" date="2012" name="J. Bacteriol.">
        <title>Genome sequence of the haloalkaliphilic methanotrophic bacterium Methylomicrobium alcaliphilum 20Z.</title>
        <authorList>
            <person name="Vuilleumier S."/>
            <person name="Khmelenina V.N."/>
            <person name="Bringel F."/>
            <person name="Reshetnikov A.S."/>
            <person name="Lajus A."/>
            <person name="Mangenot S."/>
            <person name="Rouy Z."/>
            <person name="Op den Camp H.J."/>
            <person name="Jetten M.S."/>
            <person name="Dispirito A.A."/>
            <person name="Dunfield P."/>
            <person name="Klotz M.G."/>
            <person name="Semrau J.D."/>
            <person name="Stein L.Y."/>
            <person name="Barbe V."/>
            <person name="Medigue C."/>
            <person name="Trotsenko Y.A."/>
            <person name="Kalyuzhnaya M.G."/>
        </authorList>
    </citation>
    <scope>NUCLEOTIDE SEQUENCE [LARGE SCALE GENOMIC DNA]</scope>
    <source>
        <strain evidence="3">DSM 19304 / NCIMB 14124 / VKM B-2133 / 20Z</strain>
    </source>
</reference>
<name>G4SZJ1_META2</name>